<dbReference type="SUPFAM" id="SSF52540">
    <property type="entry name" value="P-loop containing nucleoside triphosphate hydrolases"/>
    <property type="match status" value="1"/>
</dbReference>
<keyword evidence="4 6" id="KW-0067">ATP-binding</keyword>
<dbReference type="InterPro" id="IPR003593">
    <property type="entry name" value="AAA+_ATPase"/>
</dbReference>
<accession>A0AA45WI79</accession>
<keyword evidence="2" id="KW-0813">Transport</keyword>
<evidence type="ECO:0000259" key="5">
    <source>
        <dbReference type="PROSITE" id="PS50893"/>
    </source>
</evidence>
<evidence type="ECO:0000313" key="6">
    <source>
        <dbReference type="EMBL" id="SMP00264.1"/>
    </source>
</evidence>
<protein>
    <submittedName>
        <fullName evidence="6">ABC-2 type transport system ATP-binding protein</fullName>
    </submittedName>
</protein>
<dbReference type="Gene3D" id="3.40.50.300">
    <property type="entry name" value="P-loop containing nucleotide triphosphate hydrolases"/>
    <property type="match status" value="1"/>
</dbReference>
<dbReference type="PROSITE" id="PS00211">
    <property type="entry name" value="ABC_TRANSPORTER_1"/>
    <property type="match status" value="1"/>
</dbReference>
<proteinExistence type="inferred from homology"/>
<comment type="caution">
    <text evidence="6">The sequence shown here is derived from an EMBL/GenBank/DDBJ whole genome shotgun (WGS) entry which is preliminary data.</text>
</comment>
<dbReference type="PANTHER" id="PTHR43335:SF4">
    <property type="entry name" value="ABC TRANSPORTER, ATP-BINDING PROTEIN"/>
    <property type="match status" value="1"/>
</dbReference>
<dbReference type="PANTHER" id="PTHR43335">
    <property type="entry name" value="ABC TRANSPORTER, ATP-BINDING PROTEIN"/>
    <property type="match status" value="1"/>
</dbReference>
<dbReference type="Proteomes" id="UP001157946">
    <property type="component" value="Unassembled WGS sequence"/>
</dbReference>
<keyword evidence="7" id="KW-1185">Reference proteome</keyword>
<dbReference type="Pfam" id="PF00005">
    <property type="entry name" value="ABC_tran"/>
    <property type="match status" value="1"/>
</dbReference>
<dbReference type="GO" id="GO:0005524">
    <property type="term" value="F:ATP binding"/>
    <property type="evidence" value="ECO:0007669"/>
    <property type="project" value="UniProtKB-KW"/>
</dbReference>
<dbReference type="InterPro" id="IPR017871">
    <property type="entry name" value="ABC_transporter-like_CS"/>
</dbReference>
<reference evidence="6" key="1">
    <citation type="submission" date="2017-05" db="EMBL/GenBank/DDBJ databases">
        <authorList>
            <person name="Varghese N."/>
            <person name="Submissions S."/>
        </authorList>
    </citation>
    <scope>NUCLEOTIDE SEQUENCE</scope>
    <source>
        <strain evidence="6">DSM 45262</strain>
    </source>
</reference>
<name>A0AA45WI79_9BACL</name>
<sequence>MMESKLAVKLENVSKIIDQKQILSQVNLEVAEGKIVGLVGRNGSGKTMLFRMISGFVYPTEGRIFVFDKEVGKDGTFPQDVGVIIETPGFIPEYSGFKNLKMLASLRNKISDADIEQVMEQVGLDPRDKKAVRKYSLGMRQRLGIAQAIMEQPKLLLLDEPTNGLDTDGVEMLHQLLLNLRKDGVSILLASHYMEEIEKLCDEVYRVEKGTVTPITDFKS</sequence>
<dbReference type="EMBL" id="FXTU01000001">
    <property type="protein sequence ID" value="SMP00264.1"/>
    <property type="molecule type" value="Genomic_DNA"/>
</dbReference>
<keyword evidence="3" id="KW-0547">Nucleotide-binding</keyword>
<evidence type="ECO:0000256" key="1">
    <source>
        <dbReference type="ARBA" id="ARBA00005417"/>
    </source>
</evidence>
<evidence type="ECO:0000256" key="2">
    <source>
        <dbReference type="ARBA" id="ARBA00022448"/>
    </source>
</evidence>
<organism evidence="6 7">
    <name type="scientific">Laceyella tengchongensis</name>
    <dbReference type="NCBI Taxonomy" id="574699"/>
    <lineage>
        <taxon>Bacteria</taxon>
        <taxon>Bacillati</taxon>
        <taxon>Bacillota</taxon>
        <taxon>Bacilli</taxon>
        <taxon>Bacillales</taxon>
        <taxon>Thermoactinomycetaceae</taxon>
        <taxon>Laceyella</taxon>
    </lineage>
</organism>
<evidence type="ECO:0000313" key="7">
    <source>
        <dbReference type="Proteomes" id="UP001157946"/>
    </source>
</evidence>
<gene>
    <name evidence="6" type="ORF">SAMN06265361_10140</name>
</gene>
<evidence type="ECO:0000256" key="4">
    <source>
        <dbReference type="ARBA" id="ARBA00022840"/>
    </source>
</evidence>
<feature type="domain" description="ABC transporter" evidence="5">
    <location>
        <begin position="8"/>
        <end position="219"/>
    </location>
</feature>
<evidence type="ECO:0000256" key="3">
    <source>
        <dbReference type="ARBA" id="ARBA00022741"/>
    </source>
</evidence>
<dbReference type="InterPro" id="IPR027417">
    <property type="entry name" value="P-loop_NTPase"/>
</dbReference>
<dbReference type="SMART" id="SM00382">
    <property type="entry name" value="AAA"/>
    <property type="match status" value="1"/>
</dbReference>
<dbReference type="PROSITE" id="PS50893">
    <property type="entry name" value="ABC_TRANSPORTER_2"/>
    <property type="match status" value="1"/>
</dbReference>
<dbReference type="InterPro" id="IPR003439">
    <property type="entry name" value="ABC_transporter-like_ATP-bd"/>
</dbReference>
<comment type="similarity">
    <text evidence="1">Belongs to the ABC transporter superfamily.</text>
</comment>
<dbReference type="AlphaFoldDB" id="A0AA45WI79"/>
<dbReference type="GO" id="GO:0016887">
    <property type="term" value="F:ATP hydrolysis activity"/>
    <property type="evidence" value="ECO:0007669"/>
    <property type="project" value="InterPro"/>
</dbReference>